<dbReference type="InterPro" id="IPR022764">
    <property type="entry name" value="Peptidase_S54_rhomboid_dom"/>
</dbReference>
<dbReference type="SUPFAM" id="SSF144091">
    <property type="entry name" value="Rhomboid-like"/>
    <property type="match status" value="1"/>
</dbReference>
<name>A0ABR4BUB4_9HELO</name>
<sequence>MRNLLGLQSPHEWPSARDLLISSEIPPKSRERLWMNQAAASEDVFAFLKNAISTIFGLKLAKENTIDPIAFAALIAARKASIRFSKDNVTALITRAAVYGSGGHLASRTSLKNLRWLEEPDAPPAKHFADWYHLAVNMFSLWRVGPKVTRCYGLVQFIVIWLGSSLCGSLLHAIHWACLERDKPEVENRAIGASCSVLGLVTILACGEPYKLVQVPFIPQEIPAIYDIIGIAVASQAALEFGLFPQIGHLGQDVFISKHSLI</sequence>
<evidence type="ECO:0000256" key="1">
    <source>
        <dbReference type="ARBA" id="ARBA00004141"/>
    </source>
</evidence>
<keyword evidence="6" id="KW-0472">Membrane</keyword>
<dbReference type="EMBL" id="JAZHXI010000019">
    <property type="protein sequence ID" value="KAL2061211.1"/>
    <property type="molecule type" value="Genomic_DNA"/>
</dbReference>
<dbReference type="Proteomes" id="UP001595075">
    <property type="component" value="Unassembled WGS sequence"/>
</dbReference>
<evidence type="ECO:0000256" key="4">
    <source>
        <dbReference type="ARBA" id="ARBA00022801"/>
    </source>
</evidence>
<keyword evidence="3" id="KW-0812">Transmembrane</keyword>
<protein>
    <recommendedName>
        <fullName evidence="7">Peptidase S54 rhomboid domain-containing protein</fullName>
    </recommendedName>
</protein>
<dbReference type="PANTHER" id="PTHR43731:SF14">
    <property type="entry name" value="PRESENILIN-ASSOCIATED RHOMBOID-LIKE PROTEIN, MITOCHONDRIAL"/>
    <property type="match status" value="1"/>
</dbReference>
<keyword evidence="5" id="KW-1133">Transmembrane helix</keyword>
<feature type="domain" description="Peptidase S54 rhomboid" evidence="7">
    <location>
        <begin position="129"/>
        <end position="235"/>
    </location>
</feature>
<evidence type="ECO:0000313" key="8">
    <source>
        <dbReference type="EMBL" id="KAL2061211.1"/>
    </source>
</evidence>
<evidence type="ECO:0000256" key="3">
    <source>
        <dbReference type="ARBA" id="ARBA00022692"/>
    </source>
</evidence>
<reference evidence="8 9" key="1">
    <citation type="journal article" date="2024" name="Commun. Biol.">
        <title>Comparative genomic analysis of thermophilic fungi reveals convergent evolutionary adaptations and gene losses.</title>
        <authorList>
            <person name="Steindorff A.S."/>
            <person name="Aguilar-Pontes M.V."/>
            <person name="Robinson A.J."/>
            <person name="Andreopoulos B."/>
            <person name="LaButti K."/>
            <person name="Kuo A."/>
            <person name="Mondo S."/>
            <person name="Riley R."/>
            <person name="Otillar R."/>
            <person name="Haridas S."/>
            <person name="Lipzen A."/>
            <person name="Grimwood J."/>
            <person name="Schmutz J."/>
            <person name="Clum A."/>
            <person name="Reid I.D."/>
            <person name="Moisan M.C."/>
            <person name="Butler G."/>
            <person name="Nguyen T.T.M."/>
            <person name="Dewar K."/>
            <person name="Conant G."/>
            <person name="Drula E."/>
            <person name="Henrissat B."/>
            <person name="Hansel C."/>
            <person name="Singer S."/>
            <person name="Hutchinson M.I."/>
            <person name="de Vries R.P."/>
            <person name="Natvig D.O."/>
            <person name="Powell A.J."/>
            <person name="Tsang A."/>
            <person name="Grigoriev I.V."/>
        </authorList>
    </citation>
    <scope>NUCLEOTIDE SEQUENCE [LARGE SCALE GENOMIC DNA]</scope>
    <source>
        <strain evidence="8 9">CBS 494.80</strain>
    </source>
</reference>
<comment type="similarity">
    <text evidence="2">Belongs to the peptidase S54 family.</text>
</comment>
<dbReference type="InterPro" id="IPR050925">
    <property type="entry name" value="Rhomboid_protease_S54"/>
</dbReference>
<comment type="subcellular location">
    <subcellularLocation>
        <location evidence="1">Membrane</location>
        <topology evidence="1">Multi-pass membrane protein</topology>
    </subcellularLocation>
</comment>
<evidence type="ECO:0000313" key="9">
    <source>
        <dbReference type="Proteomes" id="UP001595075"/>
    </source>
</evidence>
<dbReference type="PANTHER" id="PTHR43731">
    <property type="entry name" value="RHOMBOID PROTEASE"/>
    <property type="match status" value="1"/>
</dbReference>
<comment type="caution">
    <text evidence="8">The sequence shown here is derived from an EMBL/GenBank/DDBJ whole genome shotgun (WGS) entry which is preliminary data.</text>
</comment>
<organism evidence="8 9">
    <name type="scientific">Oculimacula yallundae</name>
    <dbReference type="NCBI Taxonomy" id="86028"/>
    <lineage>
        <taxon>Eukaryota</taxon>
        <taxon>Fungi</taxon>
        <taxon>Dikarya</taxon>
        <taxon>Ascomycota</taxon>
        <taxon>Pezizomycotina</taxon>
        <taxon>Leotiomycetes</taxon>
        <taxon>Helotiales</taxon>
        <taxon>Ploettnerulaceae</taxon>
        <taxon>Oculimacula</taxon>
    </lineage>
</organism>
<evidence type="ECO:0000259" key="7">
    <source>
        <dbReference type="Pfam" id="PF01694"/>
    </source>
</evidence>
<dbReference type="InterPro" id="IPR035952">
    <property type="entry name" value="Rhomboid-like_sf"/>
</dbReference>
<evidence type="ECO:0000256" key="6">
    <source>
        <dbReference type="ARBA" id="ARBA00023136"/>
    </source>
</evidence>
<keyword evidence="9" id="KW-1185">Reference proteome</keyword>
<evidence type="ECO:0000256" key="2">
    <source>
        <dbReference type="ARBA" id="ARBA00009045"/>
    </source>
</evidence>
<gene>
    <name evidence="8" type="ORF">VTL71DRAFT_7484</name>
</gene>
<keyword evidence="4" id="KW-0378">Hydrolase</keyword>
<proteinExistence type="inferred from homology"/>
<dbReference type="Pfam" id="PF01694">
    <property type="entry name" value="Rhomboid"/>
    <property type="match status" value="1"/>
</dbReference>
<evidence type="ECO:0000256" key="5">
    <source>
        <dbReference type="ARBA" id="ARBA00022989"/>
    </source>
</evidence>
<dbReference type="Gene3D" id="1.20.1540.10">
    <property type="entry name" value="Rhomboid-like"/>
    <property type="match status" value="1"/>
</dbReference>
<accession>A0ABR4BUB4</accession>